<comment type="subcellular location">
    <subcellularLocation>
        <location evidence="1">Cell membrane</location>
        <topology evidence="1">Multi-pass membrane protein</topology>
    </subcellularLocation>
</comment>
<evidence type="ECO:0000256" key="4">
    <source>
        <dbReference type="ARBA" id="ARBA00022692"/>
    </source>
</evidence>
<keyword evidence="4 8" id="KW-0812">Transmembrane</keyword>
<proteinExistence type="inferred from homology"/>
<dbReference type="GO" id="GO:0005886">
    <property type="term" value="C:plasma membrane"/>
    <property type="evidence" value="ECO:0007669"/>
    <property type="project" value="UniProtKB-SubCell"/>
</dbReference>
<feature type="domain" description="Glycine transporter" evidence="9">
    <location>
        <begin position="9"/>
        <end position="82"/>
    </location>
</feature>
<dbReference type="PANTHER" id="PTHR30506:SF3">
    <property type="entry name" value="UPF0126 INNER MEMBRANE PROTEIN YADS-RELATED"/>
    <property type="match status" value="1"/>
</dbReference>
<evidence type="ECO:0000256" key="3">
    <source>
        <dbReference type="ARBA" id="ARBA00022475"/>
    </source>
</evidence>
<feature type="region of interest" description="Disordered" evidence="7">
    <location>
        <begin position="224"/>
        <end position="257"/>
    </location>
</feature>
<gene>
    <name evidence="10" type="ORF">G7070_11705</name>
</gene>
<evidence type="ECO:0000256" key="1">
    <source>
        <dbReference type="ARBA" id="ARBA00004651"/>
    </source>
</evidence>
<feature type="transmembrane region" description="Helical" evidence="8">
    <location>
        <begin position="178"/>
        <end position="197"/>
    </location>
</feature>
<dbReference type="Proteomes" id="UP000501058">
    <property type="component" value="Chromosome"/>
</dbReference>
<protein>
    <submittedName>
        <fullName evidence="10">Trimeric intracellular cation channel family protein</fullName>
    </submittedName>
</protein>
<dbReference type="InterPro" id="IPR005115">
    <property type="entry name" value="Gly_transporter"/>
</dbReference>
<sequence length="257" mass="26945">MELDTLFRVVDVTGVVASGLLGGALARSKRFDIVGFVTLAIITGLGGGMIRDVLLSSGFPVALTDPAYLAGALTAAVVAYVVRLDGTWPRRSLVVADVLALGCWSATGTIKAATLGLAVLPSIMLGVITAVGGGMLRDVLVGKTPTVFGGNTLYASLAALGSVEALVCMKVFGRPDLGMLVAILTTTILGMLARRLGWMLPEPLELNLRALRIRPLGPRASTERLRRRLARRRVREPVSADTPDEADSPIPPPEVAP</sequence>
<evidence type="ECO:0000313" key="10">
    <source>
        <dbReference type="EMBL" id="QIK72815.1"/>
    </source>
</evidence>
<organism evidence="10 11">
    <name type="scientific">Propioniciclava coleopterorum</name>
    <dbReference type="NCBI Taxonomy" id="2714937"/>
    <lineage>
        <taxon>Bacteria</taxon>
        <taxon>Bacillati</taxon>
        <taxon>Actinomycetota</taxon>
        <taxon>Actinomycetes</taxon>
        <taxon>Propionibacteriales</taxon>
        <taxon>Propionibacteriaceae</taxon>
        <taxon>Propioniciclava</taxon>
    </lineage>
</organism>
<feature type="transmembrane region" description="Helical" evidence="8">
    <location>
        <begin position="6"/>
        <end position="26"/>
    </location>
</feature>
<feature type="compositionally biased region" description="Basic residues" evidence="7">
    <location>
        <begin position="225"/>
        <end position="234"/>
    </location>
</feature>
<evidence type="ECO:0000256" key="8">
    <source>
        <dbReference type="SAM" id="Phobius"/>
    </source>
</evidence>
<comment type="similarity">
    <text evidence="2">Belongs to the UPF0126 family.</text>
</comment>
<keyword evidence="3" id="KW-1003">Cell membrane</keyword>
<feature type="transmembrane region" description="Helical" evidence="8">
    <location>
        <begin position="33"/>
        <end position="54"/>
    </location>
</feature>
<reference evidence="10 11" key="1">
    <citation type="submission" date="2020-03" db="EMBL/GenBank/DDBJ databases">
        <title>Propioniciclava sp. nov., isolated from Hydrophilus acuminatus.</title>
        <authorList>
            <person name="Hyun D.-W."/>
            <person name="Bae J.-W."/>
        </authorList>
    </citation>
    <scope>NUCLEOTIDE SEQUENCE [LARGE SCALE GENOMIC DNA]</scope>
    <source>
        <strain evidence="10 11">HDW11</strain>
    </source>
</reference>
<keyword evidence="5 8" id="KW-1133">Transmembrane helix</keyword>
<keyword evidence="6 8" id="KW-0472">Membrane</keyword>
<keyword evidence="11" id="KW-1185">Reference proteome</keyword>
<dbReference type="EMBL" id="CP049865">
    <property type="protein sequence ID" value="QIK72815.1"/>
    <property type="molecule type" value="Genomic_DNA"/>
</dbReference>
<evidence type="ECO:0000313" key="11">
    <source>
        <dbReference type="Proteomes" id="UP000501058"/>
    </source>
</evidence>
<dbReference type="KEGG" id="prv:G7070_11705"/>
<feature type="transmembrane region" description="Helical" evidence="8">
    <location>
        <begin position="119"/>
        <end position="140"/>
    </location>
</feature>
<dbReference type="AlphaFoldDB" id="A0A6G7Y7M2"/>
<dbReference type="Pfam" id="PF03458">
    <property type="entry name" value="Gly_transporter"/>
    <property type="match status" value="2"/>
</dbReference>
<evidence type="ECO:0000256" key="7">
    <source>
        <dbReference type="SAM" id="MobiDB-lite"/>
    </source>
</evidence>
<feature type="transmembrane region" description="Helical" evidence="8">
    <location>
        <begin position="66"/>
        <end position="82"/>
    </location>
</feature>
<evidence type="ECO:0000256" key="5">
    <source>
        <dbReference type="ARBA" id="ARBA00022989"/>
    </source>
</evidence>
<dbReference type="RefSeq" id="WP_166233890.1">
    <property type="nucleotide sequence ID" value="NZ_CP049865.1"/>
</dbReference>
<evidence type="ECO:0000256" key="6">
    <source>
        <dbReference type="ARBA" id="ARBA00023136"/>
    </source>
</evidence>
<feature type="transmembrane region" description="Helical" evidence="8">
    <location>
        <begin position="152"/>
        <end position="172"/>
    </location>
</feature>
<name>A0A6G7Y7M2_9ACTN</name>
<dbReference type="PANTHER" id="PTHR30506">
    <property type="entry name" value="INNER MEMBRANE PROTEIN"/>
    <property type="match status" value="1"/>
</dbReference>
<feature type="domain" description="Glycine transporter" evidence="9">
    <location>
        <begin position="95"/>
        <end position="168"/>
    </location>
</feature>
<evidence type="ECO:0000256" key="2">
    <source>
        <dbReference type="ARBA" id="ARBA00008193"/>
    </source>
</evidence>
<evidence type="ECO:0000259" key="9">
    <source>
        <dbReference type="Pfam" id="PF03458"/>
    </source>
</evidence>
<accession>A0A6G7Y7M2</accession>